<proteinExistence type="predicted"/>
<dbReference type="EMBL" id="DRBW01000186">
    <property type="protein sequence ID" value="HDM90530.1"/>
    <property type="molecule type" value="Genomic_DNA"/>
</dbReference>
<gene>
    <name evidence="2" type="ORF">ENG67_04915</name>
</gene>
<protein>
    <recommendedName>
        <fullName evidence="3">FlgD Ig-like domain-containing protein</fullName>
    </recommendedName>
</protein>
<evidence type="ECO:0008006" key="3">
    <source>
        <dbReference type="Google" id="ProtNLM"/>
    </source>
</evidence>
<feature type="non-terminal residue" evidence="2">
    <location>
        <position position="234"/>
    </location>
</feature>
<dbReference type="Proteomes" id="UP000885931">
    <property type="component" value="Unassembled WGS sequence"/>
</dbReference>
<dbReference type="AlphaFoldDB" id="A0A7C1BC86"/>
<reference evidence="2" key="1">
    <citation type="journal article" date="2020" name="mSystems">
        <title>Genome- and Community-Level Interaction Insights into Carbon Utilization and Element Cycling Functions of Hydrothermarchaeota in Hydrothermal Sediment.</title>
        <authorList>
            <person name="Zhou Z."/>
            <person name="Liu Y."/>
            <person name="Xu W."/>
            <person name="Pan J."/>
            <person name="Luo Z.H."/>
            <person name="Li M."/>
        </authorList>
    </citation>
    <scope>NUCLEOTIDE SEQUENCE [LARGE SCALE GENOMIC DNA]</scope>
    <source>
        <strain evidence="2">HyVt-237</strain>
    </source>
</reference>
<name>A0A7C1BC86_UNCW3</name>
<feature type="signal peptide" evidence="1">
    <location>
        <begin position="1"/>
        <end position="20"/>
    </location>
</feature>
<comment type="caution">
    <text evidence="2">The sequence shown here is derived from an EMBL/GenBank/DDBJ whole genome shotgun (WGS) entry which is preliminary data.</text>
</comment>
<accession>A0A7C1BC86</accession>
<feature type="chain" id="PRO_5027722265" description="FlgD Ig-like domain-containing protein" evidence="1">
    <location>
        <begin position="21"/>
        <end position="234"/>
    </location>
</feature>
<organism evidence="2">
    <name type="scientific">candidate division WOR-3 bacterium</name>
    <dbReference type="NCBI Taxonomy" id="2052148"/>
    <lineage>
        <taxon>Bacteria</taxon>
        <taxon>Bacteria division WOR-3</taxon>
    </lineage>
</organism>
<keyword evidence="1" id="KW-0732">Signal</keyword>
<evidence type="ECO:0000256" key="1">
    <source>
        <dbReference type="SAM" id="SignalP"/>
    </source>
</evidence>
<sequence length="234" mass="25005">MRWGKFFILLAAAGALSALPQVNGVYVNPNPFSPNGDGRADTTQIGFSLSGPAYIRLIVQGSPPDTLIDSTLLSSGSHSLLWDGGGYADGSYTFLIFGWDTLGTPIDTVSSMVVIDKTPPSLSSISAVPNPFSPDNDGVDDYLRIEFTASNTSPPGYDSYLLPSGRIAVLTVIGTASGNTYITTPDNSPTMPPFPVYFTLLPHHFTTDNVTLHFIDWNNTIVDVTVEETPALLN</sequence>
<evidence type="ECO:0000313" key="2">
    <source>
        <dbReference type="EMBL" id="HDM90530.1"/>
    </source>
</evidence>